<accession>A0A0T9USV4</accession>
<dbReference type="Gene3D" id="3.40.1580.10">
    <property type="entry name" value="SMI1/KNR4-like"/>
    <property type="match status" value="1"/>
</dbReference>
<dbReference type="SUPFAM" id="SSF160631">
    <property type="entry name" value="SMI1/KNR4-like"/>
    <property type="match status" value="1"/>
</dbReference>
<evidence type="ECO:0000313" key="2">
    <source>
        <dbReference type="EMBL" id="CNL67831.1"/>
    </source>
</evidence>
<evidence type="ECO:0000259" key="1">
    <source>
        <dbReference type="SMART" id="SM00860"/>
    </source>
</evidence>
<dbReference type="InterPro" id="IPR018958">
    <property type="entry name" value="Knr4/Smi1-like_dom"/>
</dbReference>
<dbReference type="Proteomes" id="UP000041595">
    <property type="component" value="Unassembled WGS sequence"/>
</dbReference>
<name>A0A0T9USV4_YERAL</name>
<sequence>MSELNFIDFLSPATDDEIANLESAIGSTLPDEMKHIYYKYNGGQPQPSFVHDEKNLYPINSFFSISEIIESFNDFEDESLPDGFNKHEMLPFAYDPGSGIYSISLRKVDFGKVYFYVLHEGAEIFGVWDSFKSFIKSIVNDPDS</sequence>
<dbReference type="Pfam" id="PF09346">
    <property type="entry name" value="SMI1_KNR4"/>
    <property type="match status" value="1"/>
</dbReference>
<dbReference type="EMBL" id="CQEJ01000028">
    <property type="protein sequence ID" value="CNL67831.1"/>
    <property type="molecule type" value="Genomic_DNA"/>
</dbReference>
<dbReference type="eggNOG" id="ENOG5032ZJF">
    <property type="taxonomic scope" value="Bacteria"/>
</dbReference>
<dbReference type="AlphaFoldDB" id="A0A0T9USV4"/>
<proteinExistence type="predicted"/>
<dbReference type="SMART" id="SM00860">
    <property type="entry name" value="SMI1_KNR4"/>
    <property type="match status" value="1"/>
</dbReference>
<reference evidence="2 3" key="1">
    <citation type="submission" date="2015-03" db="EMBL/GenBank/DDBJ databases">
        <authorList>
            <person name="Murphy D."/>
        </authorList>
    </citation>
    <scope>NUCLEOTIDE SEQUENCE [LARGE SCALE GENOMIC DNA]</scope>
    <source>
        <strain evidence="2 3">IP06005</strain>
    </source>
</reference>
<feature type="domain" description="Knr4/Smi1-like" evidence="1">
    <location>
        <begin position="12"/>
        <end position="137"/>
    </location>
</feature>
<evidence type="ECO:0000313" key="3">
    <source>
        <dbReference type="Proteomes" id="UP000041595"/>
    </source>
</evidence>
<organism evidence="2 3">
    <name type="scientific">Yersinia aldovae</name>
    <dbReference type="NCBI Taxonomy" id="29483"/>
    <lineage>
        <taxon>Bacteria</taxon>
        <taxon>Pseudomonadati</taxon>
        <taxon>Pseudomonadota</taxon>
        <taxon>Gammaproteobacteria</taxon>
        <taxon>Enterobacterales</taxon>
        <taxon>Yersiniaceae</taxon>
        <taxon>Yersinia</taxon>
    </lineage>
</organism>
<dbReference type="InterPro" id="IPR037883">
    <property type="entry name" value="Knr4/Smi1-like_sf"/>
</dbReference>
<protein>
    <submittedName>
        <fullName evidence="2">SMI1 / KNR4 family</fullName>
    </submittedName>
</protein>
<gene>
    <name evidence="2" type="ORF">ERS137965_03679</name>
</gene>
<dbReference type="RefSeq" id="WP_004705601.1">
    <property type="nucleotide sequence ID" value="NZ_CABHQE010000008.1"/>
</dbReference>